<feature type="region of interest" description="Disordered" evidence="1">
    <location>
        <begin position="35"/>
        <end position="66"/>
    </location>
</feature>
<reference evidence="2" key="1">
    <citation type="journal article" date="2020" name="Stud. Mycol.">
        <title>101 Dothideomycetes genomes: a test case for predicting lifestyles and emergence of pathogens.</title>
        <authorList>
            <person name="Haridas S."/>
            <person name="Albert R."/>
            <person name="Binder M."/>
            <person name="Bloem J."/>
            <person name="Labutti K."/>
            <person name="Salamov A."/>
            <person name="Andreopoulos B."/>
            <person name="Baker S."/>
            <person name="Barry K."/>
            <person name="Bills G."/>
            <person name="Bluhm B."/>
            <person name="Cannon C."/>
            <person name="Castanera R."/>
            <person name="Culley D."/>
            <person name="Daum C."/>
            <person name="Ezra D."/>
            <person name="Gonzalez J."/>
            <person name="Henrissat B."/>
            <person name="Kuo A."/>
            <person name="Liang C."/>
            <person name="Lipzen A."/>
            <person name="Lutzoni F."/>
            <person name="Magnuson J."/>
            <person name="Mondo S."/>
            <person name="Nolan M."/>
            <person name="Ohm R."/>
            <person name="Pangilinan J."/>
            <person name="Park H.-J."/>
            <person name="Ramirez L."/>
            <person name="Alfaro M."/>
            <person name="Sun H."/>
            <person name="Tritt A."/>
            <person name="Yoshinaga Y."/>
            <person name="Zwiers L.-H."/>
            <person name="Turgeon B."/>
            <person name="Goodwin S."/>
            <person name="Spatafora J."/>
            <person name="Crous P."/>
            <person name="Grigoriev I."/>
        </authorList>
    </citation>
    <scope>NUCLEOTIDE SEQUENCE</scope>
    <source>
        <strain evidence="2">CBS 627.86</strain>
    </source>
</reference>
<dbReference type="EMBL" id="ML977347">
    <property type="protein sequence ID" value="KAF2108486.1"/>
    <property type="molecule type" value="Genomic_DNA"/>
</dbReference>
<feature type="region of interest" description="Disordered" evidence="1">
    <location>
        <begin position="1"/>
        <end position="22"/>
    </location>
</feature>
<sequence length="165" mass="19222">MEEAIRQLKDKDAKQASKDRNQLNALYNCQSKINEQPREAPPYDHEHSPLEAEVGRLRRQDSDKSYRVATSALTGETKEKWEQLRQEHGTPFECETQQGKQAYTQVIAEGTLKKAHERNNRKLPYAEDWQQIQEVDKADRVWKKGQHQLQPRTRSPVEDEGEGRA</sequence>
<gene>
    <name evidence="2" type="ORF">BDV96DRAFT_652734</name>
</gene>
<dbReference type="AlphaFoldDB" id="A0A6A5YMX9"/>
<feature type="compositionally biased region" description="Basic and acidic residues" evidence="1">
    <location>
        <begin position="1"/>
        <end position="21"/>
    </location>
</feature>
<organism evidence="2 3">
    <name type="scientific">Lophiotrema nucula</name>
    <dbReference type="NCBI Taxonomy" id="690887"/>
    <lineage>
        <taxon>Eukaryota</taxon>
        <taxon>Fungi</taxon>
        <taxon>Dikarya</taxon>
        <taxon>Ascomycota</taxon>
        <taxon>Pezizomycotina</taxon>
        <taxon>Dothideomycetes</taxon>
        <taxon>Pleosporomycetidae</taxon>
        <taxon>Pleosporales</taxon>
        <taxon>Lophiotremataceae</taxon>
        <taxon>Lophiotrema</taxon>
    </lineage>
</organism>
<protein>
    <submittedName>
        <fullName evidence="2">Uncharacterized protein</fullName>
    </submittedName>
</protein>
<dbReference type="Proteomes" id="UP000799770">
    <property type="component" value="Unassembled WGS sequence"/>
</dbReference>
<proteinExistence type="predicted"/>
<evidence type="ECO:0000313" key="2">
    <source>
        <dbReference type="EMBL" id="KAF2108486.1"/>
    </source>
</evidence>
<name>A0A6A5YMX9_9PLEO</name>
<evidence type="ECO:0000256" key="1">
    <source>
        <dbReference type="SAM" id="MobiDB-lite"/>
    </source>
</evidence>
<keyword evidence="3" id="KW-1185">Reference proteome</keyword>
<accession>A0A6A5YMX9</accession>
<evidence type="ECO:0000313" key="3">
    <source>
        <dbReference type="Proteomes" id="UP000799770"/>
    </source>
</evidence>
<feature type="region of interest" description="Disordered" evidence="1">
    <location>
        <begin position="140"/>
        <end position="165"/>
    </location>
</feature>